<evidence type="ECO:0000313" key="3">
    <source>
        <dbReference type="Proteomes" id="UP000623129"/>
    </source>
</evidence>
<dbReference type="Pfam" id="PF07859">
    <property type="entry name" value="Abhydrolase_3"/>
    <property type="match status" value="1"/>
</dbReference>
<dbReference type="Proteomes" id="UP000623129">
    <property type="component" value="Unassembled WGS sequence"/>
</dbReference>
<gene>
    <name evidence="2" type="ORF">FCM35_KLT07808</name>
</gene>
<dbReference type="AlphaFoldDB" id="A0A833VIA8"/>
<dbReference type="SUPFAM" id="SSF53474">
    <property type="entry name" value="alpha/beta-Hydrolases"/>
    <property type="match status" value="1"/>
</dbReference>
<comment type="caution">
    <text evidence="2">The sequence shown here is derived from an EMBL/GenBank/DDBJ whole genome shotgun (WGS) entry which is preliminary data.</text>
</comment>
<name>A0A833VIA8_9POAL</name>
<keyword evidence="3" id="KW-1185">Reference proteome</keyword>
<dbReference type="OrthoDB" id="692746at2759"/>
<evidence type="ECO:0000313" key="2">
    <source>
        <dbReference type="EMBL" id="KAF3327690.1"/>
    </source>
</evidence>
<dbReference type="InterPro" id="IPR013094">
    <property type="entry name" value="AB_hydrolase_3"/>
</dbReference>
<dbReference type="Gene3D" id="3.40.50.1820">
    <property type="entry name" value="alpha/beta hydrolase"/>
    <property type="match status" value="1"/>
</dbReference>
<reference evidence="2" key="1">
    <citation type="submission" date="2020-01" db="EMBL/GenBank/DDBJ databases">
        <title>Genome sequence of Kobresia littledalei, the first chromosome-level genome in the family Cyperaceae.</title>
        <authorList>
            <person name="Qu G."/>
        </authorList>
    </citation>
    <scope>NUCLEOTIDE SEQUENCE</scope>
    <source>
        <strain evidence="2">C.B.Clarke</strain>
        <tissue evidence="2">Leaf</tissue>
    </source>
</reference>
<sequence>MKWPQIPWTERLLLSLFTRLRDFTCHRNGTVNRRLLPFLDLYTAANPNPVEGVCTSDVTIDSSCNLYVRMFVPSDPSIQGRSIPVIVYFHGGGFSFFSASSPPYDALCRRISREICAVVVSVNYRLAPEHKYPAAYDDGSISRSNIVAAIFWWRGENRI</sequence>
<dbReference type="PANTHER" id="PTHR23024">
    <property type="entry name" value="ARYLACETAMIDE DEACETYLASE"/>
    <property type="match status" value="1"/>
</dbReference>
<dbReference type="InterPro" id="IPR029058">
    <property type="entry name" value="AB_hydrolase_fold"/>
</dbReference>
<dbReference type="PANTHER" id="PTHR23024:SF24">
    <property type="entry name" value="ALPHA_BETA HYDROLASE FOLD-3 DOMAIN-CONTAINING PROTEIN"/>
    <property type="match status" value="1"/>
</dbReference>
<accession>A0A833VIA8</accession>
<dbReference type="EMBL" id="SWLB01000017">
    <property type="protein sequence ID" value="KAF3327690.1"/>
    <property type="molecule type" value="Genomic_DNA"/>
</dbReference>
<dbReference type="InterPro" id="IPR050466">
    <property type="entry name" value="Carboxylest/Gibb_receptor"/>
</dbReference>
<feature type="domain" description="Alpha/beta hydrolase fold-3" evidence="1">
    <location>
        <begin position="86"/>
        <end position="139"/>
    </location>
</feature>
<organism evidence="2 3">
    <name type="scientific">Carex littledalei</name>
    <dbReference type="NCBI Taxonomy" id="544730"/>
    <lineage>
        <taxon>Eukaryota</taxon>
        <taxon>Viridiplantae</taxon>
        <taxon>Streptophyta</taxon>
        <taxon>Embryophyta</taxon>
        <taxon>Tracheophyta</taxon>
        <taxon>Spermatophyta</taxon>
        <taxon>Magnoliopsida</taxon>
        <taxon>Liliopsida</taxon>
        <taxon>Poales</taxon>
        <taxon>Cyperaceae</taxon>
        <taxon>Cyperoideae</taxon>
        <taxon>Cariceae</taxon>
        <taxon>Carex</taxon>
        <taxon>Carex subgen. Euthyceras</taxon>
    </lineage>
</organism>
<dbReference type="GO" id="GO:0016787">
    <property type="term" value="F:hydrolase activity"/>
    <property type="evidence" value="ECO:0007669"/>
    <property type="project" value="InterPro"/>
</dbReference>
<protein>
    <submittedName>
        <fullName evidence="2">Putative carboxylesterase 18</fullName>
    </submittedName>
</protein>
<proteinExistence type="predicted"/>
<evidence type="ECO:0000259" key="1">
    <source>
        <dbReference type="Pfam" id="PF07859"/>
    </source>
</evidence>